<proteinExistence type="predicted"/>
<evidence type="ECO:0000256" key="5">
    <source>
        <dbReference type="SAM" id="Phobius"/>
    </source>
</evidence>
<dbReference type="SUPFAM" id="SSF52091">
    <property type="entry name" value="SpoIIaa-like"/>
    <property type="match status" value="1"/>
</dbReference>
<feature type="transmembrane region" description="Helical" evidence="5">
    <location>
        <begin position="356"/>
        <end position="375"/>
    </location>
</feature>
<feature type="transmembrane region" description="Helical" evidence="5">
    <location>
        <begin position="103"/>
        <end position="121"/>
    </location>
</feature>
<feature type="transmembrane region" description="Helical" evidence="5">
    <location>
        <begin position="78"/>
        <end position="97"/>
    </location>
</feature>
<dbReference type="InterPro" id="IPR036513">
    <property type="entry name" value="STAS_dom_sf"/>
</dbReference>
<dbReference type="Pfam" id="PF00916">
    <property type="entry name" value="Sulfate_transp"/>
    <property type="match status" value="1"/>
</dbReference>
<dbReference type="EMBL" id="BAAAPK010000001">
    <property type="protein sequence ID" value="GAA1673252.1"/>
    <property type="molecule type" value="Genomic_DNA"/>
</dbReference>
<dbReference type="InterPro" id="IPR001902">
    <property type="entry name" value="SLC26A/SulP_fam"/>
</dbReference>
<sequence>MSVLTAIVPAWIRQYKPSWLGVDVLAGVTLAAVAIPEVMGYTSIAQTPVITGLYTIILPTLVFALLGSSRLLVVGADSATAAILAAGLAGLGISGLSPNSAEWVAWTSLVALVCGALLVLARLLRLGFLGDFLSASVLIGFLTGVGISVLTGQLPDMLGIPKGTGNWFEQQWSTLTHLGDANGWTMAFAGGTLVIIVGCKLINRKIPGAVIAVILSIVLSNVLDASSQGVAVIGPVQGGLPPFGLPQGLDLSDIPAVMGVALSCFFLIIAQSAATSRSFAMKHSERVDINRDILGLAGANVAAGLTGTFVVNGSPTKTEILDEQRGRSQMANITMVAVVIVVVLFLTRYLTNMPVAVLAAIVFMIGLGLVDFRGLRRIRAARVSEFVIALLTAIVVFAWGVEEGIILAIVLSVLELVRRAYTPRDFLVGVSKDGEPTYTAAEPGTESLPGLVVFRFDSRLFYANASLFVDRIQQLIAAAPSRVRWLILDCSSIGDIDYSASLNLEGLIASLHAEGRVFAIAQADPRLLEVLAKLDTLKKFDNAHIYATVEDAVAAFRADAAAPAS</sequence>
<comment type="subcellular location">
    <subcellularLocation>
        <location evidence="1">Membrane</location>
        <topology evidence="1">Multi-pass membrane protein</topology>
    </subcellularLocation>
</comment>
<evidence type="ECO:0000313" key="8">
    <source>
        <dbReference type="Proteomes" id="UP001500596"/>
    </source>
</evidence>
<keyword evidence="4 5" id="KW-0472">Membrane</keyword>
<dbReference type="PROSITE" id="PS50801">
    <property type="entry name" value="STAS"/>
    <property type="match status" value="1"/>
</dbReference>
<feature type="transmembrane region" description="Helical" evidence="5">
    <location>
        <begin position="45"/>
        <end position="66"/>
    </location>
</feature>
<keyword evidence="2 5" id="KW-0812">Transmembrane</keyword>
<feature type="domain" description="STAS" evidence="6">
    <location>
        <begin position="441"/>
        <end position="556"/>
    </location>
</feature>
<feature type="transmembrane region" description="Helical" evidence="5">
    <location>
        <begin position="330"/>
        <end position="350"/>
    </location>
</feature>
<accession>A0ABN2GLF3</accession>
<feature type="transmembrane region" description="Helical" evidence="5">
    <location>
        <begin position="387"/>
        <end position="414"/>
    </location>
</feature>
<evidence type="ECO:0000313" key="7">
    <source>
        <dbReference type="EMBL" id="GAA1673252.1"/>
    </source>
</evidence>
<feature type="transmembrane region" description="Helical" evidence="5">
    <location>
        <begin position="20"/>
        <end position="39"/>
    </location>
</feature>
<keyword evidence="3 5" id="KW-1133">Transmembrane helix</keyword>
<feature type="transmembrane region" description="Helical" evidence="5">
    <location>
        <begin position="183"/>
        <end position="202"/>
    </location>
</feature>
<dbReference type="InterPro" id="IPR002645">
    <property type="entry name" value="STAS_dom"/>
</dbReference>
<reference evidence="7 8" key="1">
    <citation type="journal article" date="2019" name="Int. J. Syst. Evol. Microbiol.">
        <title>The Global Catalogue of Microorganisms (GCM) 10K type strain sequencing project: providing services to taxonomists for standard genome sequencing and annotation.</title>
        <authorList>
            <consortium name="The Broad Institute Genomics Platform"/>
            <consortium name="The Broad Institute Genome Sequencing Center for Infectious Disease"/>
            <person name="Wu L."/>
            <person name="Ma J."/>
        </authorList>
    </citation>
    <scope>NUCLEOTIDE SEQUENCE [LARGE SCALE GENOMIC DNA]</scope>
    <source>
        <strain evidence="7 8">JCM 15575</strain>
    </source>
</reference>
<feature type="transmembrane region" description="Helical" evidence="5">
    <location>
        <begin position="128"/>
        <end position="150"/>
    </location>
</feature>
<dbReference type="InterPro" id="IPR011547">
    <property type="entry name" value="SLC26A/SulP_dom"/>
</dbReference>
<comment type="caution">
    <text evidence="7">The sequence shown here is derived from an EMBL/GenBank/DDBJ whole genome shotgun (WGS) entry which is preliminary data.</text>
</comment>
<dbReference type="CDD" id="cd07042">
    <property type="entry name" value="STAS_SulP_like_sulfate_transporter"/>
    <property type="match status" value="1"/>
</dbReference>
<keyword evidence="8" id="KW-1185">Reference proteome</keyword>
<dbReference type="Proteomes" id="UP001500596">
    <property type="component" value="Unassembled WGS sequence"/>
</dbReference>
<dbReference type="PANTHER" id="PTHR11814">
    <property type="entry name" value="SULFATE TRANSPORTER"/>
    <property type="match status" value="1"/>
</dbReference>
<name>A0ABN2GLF3_9MICO</name>
<evidence type="ECO:0000256" key="4">
    <source>
        <dbReference type="ARBA" id="ARBA00023136"/>
    </source>
</evidence>
<evidence type="ECO:0000256" key="1">
    <source>
        <dbReference type="ARBA" id="ARBA00004141"/>
    </source>
</evidence>
<organism evidence="7 8">
    <name type="scientific">Microbacterium lacus</name>
    <dbReference type="NCBI Taxonomy" id="415217"/>
    <lineage>
        <taxon>Bacteria</taxon>
        <taxon>Bacillati</taxon>
        <taxon>Actinomycetota</taxon>
        <taxon>Actinomycetes</taxon>
        <taxon>Micrococcales</taxon>
        <taxon>Microbacteriaceae</taxon>
        <taxon>Microbacterium</taxon>
    </lineage>
</organism>
<evidence type="ECO:0000256" key="2">
    <source>
        <dbReference type="ARBA" id="ARBA00022692"/>
    </source>
</evidence>
<protein>
    <submittedName>
        <fullName evidence="7">SulP family inorganic anion transporter</fullName>
    </submittedName>
</protein>
<feature type="transmembrane region" description="Helical" evidence="5">
    <location>
        <begin position="209"/>
        <end position="234"/>
    </location>
</feature>
<evidence type="ECO:0000259" key="6">
    <source>
        <dbReference type="PROSITE" id="PS50801"/>
    </source>
</evidence>
<dbReference type="Gene3D" id="3.30.750.24">
    <property type="entry name" value="STAS domain"/>
    <property type="match status" value="1"/>
</dbReference>
<gene>
    <name evidence="7" type="ORF">GCM10009807_16720</name>
</gene>
<feature type="transmembrane region" description="Helical" evidence="5">
    <location>
        <begin position="254"/>
        <end position="274"/>
    </location>
</feature>
<evidence type="ECO:0000256" key="3">
    <source>
        <dbReference type="ARBA" id="ARBA00022989"/>
    </source>
</evidence>
<dbReference type="Pfam" id="PF01740">
    <property type="entry name" value="STAS"/>
    <property type="match status" value="1"/>
</dbReference>
<dbReference type="RefSeq" id="WP_344053479.1">
    <property type="nucleotide sequence ID" value="NZ_BAAAPK010000001.1"/>
</dbReference>